<reference evidence="3 4" key="1">
    <citation type="journal article" date="2006" name="Proc. Natl. Acad. Sci. U.S.A.">
        <title>Evolution of sensory complexity recorded in a myxobacterial genome.</title>
        <authorList>
            <person name="Goldman B.S."/>
            <person name="Nierman W.C."/>
            <person name="Kaiser D."/>
            <person name="Slater S.C."/>
            <person name="Durkin A.S."/>
            <person name="Eisen J.A."/>
            <person name="Ronning C.M."/>
            <person name="Barbazuk W.B."/>
            <person name="Blanchard M."/>
            <person name="Field C."/>
            <person name="Halling C."/>
            <person name="Hinkle G."/>
            <person name="Iartchuk O."/>
            <person name="Kim H.S."/>
            <person name="Mackenzie C."/>
            <person name="Madupu R."/>
            <person name="Miller N."/>
            <person name="Shvartsbeyn A."/>
            <person name="Sullivan S.A."/>
            <person name="Vaudin M."/>
            <person name="Wiegand R."/>
            <person name="Kaplan H.B."/>
        </authorList>
    </citation>
    <scope>NUCLEOTIDE SEQUENCE [LARGE SCALE GENOMIC DNA]</scope>
    <source>
        <strain evidence="4">DK1622</strain>
    </source>
</reference>
<dbReference type="InterPro" id="IPR008964">
    <property type="entry name" value="Invasin/intimin_cell_adhesion"/>
</dbReference>
<protein>
    <submittedName>
        <fullName evidence="3">Bacterial Ig-like domain protein</fullName>
    </submittedName>
</protein>
<gene>
    <name evidence="3" type="ordered locus">MXAN_6749</name>
</gene>
<dbReference type="Pfam" id="PF02368">
    <property type="entry name" value="Big_2"/>
    <property type="match status" value="1"/>
</dbReference>
<keyword evidence="1" id="KW-0732">Signal</keyword>
<dbReference type="EMBL" id="CP000113">
    <property type="protein sequence ID" value="ABF87251.1"/>
    <property type="molecule type" value="Genomic_DNA"/>
</dbReference>
<evidence type="ECO:0000259" key="2">
    <source>
        <dbReference type="Pfam" id="PF02368"/>
    </source>
</evidence>
<name>Q1CXK7_MYXXD</name>
<feature type="chain" id="PRO_5004187883" evidence="1">
    <location>
        <begin position="21"/>
        <end position="496"/>
    </location>
</feature>
<sequence length="496" mass="51083">MRASRMRCLLLSLFVAGCGADSGKGDGPPPPRPTPTDSTITVAGSKNTLAVNEVLVLTASGRDSSGQPVVLDDVIWSSSEASVVRVERDGTVTGMGAGTATVTAASGNKSGNLTLTVRGAIHRNGSILTSETWREVDNPHIVLDDIVVAGPGTPVLTIEAGSIIRLEHGASIEIGYGGEGGTLRVQGTAEKPVTFTTNAASPAPGQWQGLYLLEGTTSSNISHAVVEYCGSNSGYGAANDACIIVSGSTVRPNFQDVTIQHSASQGITFMYEGAFGSNSRGLTVTDVATSPISMGVNQLGSLPGDSVFKTNGRNVIRSPGGQVDRSQTWVNVGVPYVMEDSVYVDGATTPTLTLSPGVTLRFGRLSYFEIGTGEGGNLRAEGTAEAPITLTADAEFPMSGHWQGLAFGEMATAASKLTQAVVEYGGAPASDGNPNANVRVIVDKGPIITQTTLRHSMGCGITRATTPNYDTFTTDFTAPSLGNVFSDNSGSAQCGP</sequence>
<evidence type="ECO:0000313" key="3">
    <source>
        <dbReference type="EMBL" id="ABF87251.1"/>
    </source>
</evidence>
<proteinExistence type="predicted"/>
<dbReference type="EnsemblBacteria" id="ABF87251">
    <property type="protein sequence ID" value="ABF87251"/>
    <property type="gene ID" value="MXAN_6749"/>
</dbReference>
<feature type="signal peptide" evidence="1">
    <location>
        <begin position="1"/>
        <end position="20"/>
    </location>
</feature>
<feature type="domain" description="BIG2" evidence="2">
    <location>
        <begin position="40"/>
        <end position="117"/>
    </location>
</feature>
<dbReference type="InterPro" id="IPR003343">
    <property type="entry name" value="Big_2"/>
</dbReference>
<evidence type="ECO:0000313" key="4">
    <source>
        <dbReference type="Proteomes" id="UP000002402"/>
    </source>
</evidence>
<dbReference type="HOGENOM" id="CLU_549594_0_0_7"/>
<dbReference type="Proteomes" id="UP000002402">
    <property type="component" value="Chromosome"/>
</dbReference>
<accession>Q1CXK7</accession>
<dbReference type="STRING" id="246197.MXAN_6749"/>
<organism evidence="3 4">
    <name type="scientific">Myxococcus xanthus (strain DK1622)</name>
    <dbReference type="NCBI Taxonomy" id="246197"/>
    <lineage>
        <taxon>Bacteria</taxon>
        <taxon>Pseudomonadati</taxon>
        <taxon>Myxococcota</taxon>
        <taxon>Myxococcia</taxon>
        <taxon>Myxococcales</taxon>
        <taxon>Cystobacterineae</taxon>
        <taxon>Myxococcaceae</taxon>
        <taxon>Myxococcus</taxon>
    </lineage>
</organism>
<keyword evidence="4" id="KW-1185">Reference proteome</keyword>
<evidence type="ECO:0000256" key="1">
    <source>
        <dbReference type="SAM" id="SignalP"/>
    </source>
</evidence>
<dbReference type="KEGG" id="mxa:MXAN_6749"/>
<dbReference type="PROSITE" id="PS51257">
    <property type="entry name" value="PROKAR_LIPOPROTEIN"/>
    <property type="match status" value="1"/>
</dbReference>
<dbReference type="eggNOG" id="COG5492">
    <property type="taxonomic scope" value="Bacteria"/>
</dbReference>
<dbReference type="AlphaFoldDB" id="Q1CXK7"/>
<dbReference type="Gene3D" id="2.60.40.1080">
    <property type="match status" value="1"/>
</dbReference>
<dbReference type="SUPFAM" id="SSF49373">
    <property type="entry name" value="Invasin/intimin cell-adhesion fragments"/>
    <property type="match status" value="1"/>
</dbReference>